<gene>
    <name evidence="1" type="ORF">TH53_08730</name>
</gene>
<organism evidence="1 2">
    <name type="scientific">Pedobacter lusitanus</name>
    <dbReference type="NCBI Taxonomy" id="1503925"/>
    <lineage>
        <taxon>Bacteria</taxon>
        <taxon>Pseudomonadati</taxon>
        <taxon>Bacteroidota</taxon>
        <taxon>Sphingobacteriia</taxon>
        <taxon>Sphingobacteriales</taxon>
        <taxon>Sphingobacteriaceae</taxon>
        <taxon>Pedobacter</taxon>
    </lineage>
</organism>
<dbReference type="AlphaFoldDB" id="A0A0D0F799"/>
<dbReference type="OrthoDB" id="120566at117747"/>
<name>A0A0D0F799_9SPHI</name>
<dbReference type="EMBL" id="JXRA01000033">
    <property type="protein sequence ID" value="KIO77518.1"/>
    <property type="molecule type" value="Genomic_DNA"/>
</dbReference>
<evidence type="ECO:0000313" key="2">
    <source>
        <dbReference type="Proteomes" id="UP000032049"/>
    </source>
</evidence>
<accession>A0A0D0F799</accession>
<evidence type="ECO:0000313" key="1">
    <source>
        <dbReference type="EMBL" id="KIO77518.1"/>
    </source>
</evidence>
<protein>
    <submittedName>
        <fullName evidence="1">Uncharacterized protein</fullName>
    </submittedName>
</protein>
<keyword evidence="2" id="KW-1185">Reference proteome</keyword>
<proteinExistence type="predicted"/>
<dbReference type="Proteomes" id="UP000032049">
    <property type="component" value="Unassembled WGS sequence"/>
</dbReference>
<sequence length="110" mass="12415">MKKFLKNVNTVGLIAILLAGGLIFTQSAFKNVHPDRFATSYFFNGDDNSMIKTPGAWDTQLDLDRFRCELVTNTPCELVIPAGETLEDYLDHHTPQQIIKDSKSRRVFAP</sequence>
<comment type="caution">
    <text evidence="1">The sequence shown here is derived from an EMBL/GenBank/DDBJ whole genome shotgun (WGS) entry which is preliminary data.</text>
</comment>
<dbReference type="RefSeq" id="WP_041880798.1">
    <property type="nucleotide sequence ID" value="NZ_CP157278.1"/>
</dbReference>
<reference evidence="1 2" key="1">
    <citation type="submission" date="2015-01" db="EMBL/GenBank/DDBJ databases">
        <title>Draft genome sequence of Pedobacter sp. NL19 isolated from sludge of an effluent treatment pond in an abandoned uranium mine.</title>
        <authorList>
            <person name="Santos T."/>
            <person name="Caetano T."/>
            <person name="Covas C."/>
            <person name="Cruz A."/>
            <person name="Mendo S."/>
        </authorList>
    </citation>
    <scope>NUCLEOTIDE SEQUENCE [LARGE SCALE GENOMIC DNA]</scope>
    <source>
        <strain evidence="1 2">NL19</strain>
    </source>
</reference>